<dbReference type="Proteomes" id="UP000198718">
    <property type="component" value="Unassembled WGS sequence"/>
</dbReference>
<dbReference type="Gene3D" id="1.10.4030.10">
    <property type="entry name" value="Porin chaperone SurA, peptide-binding domain"/>
    <property type="match status" value="1"/>
</dbReference>
<reference evidence="4 5" key="1">
    <citation type="submission" date="2016-10" db="EMBL/GenBank/DDBJ databases">
        <authorList>
            <person name="de Groot N.N."/>
        </authorList>
    </citation>
    <scope>NUCLEOTIDE SEQUENCE [LARGE SCALE GENOMIC DNA]</scope>
    <source>
        <strain evidence="4 5">DSM 18346</strain>
    </source>
</reference>
<keyword evidence="5" id="KW-1185">Reference proteome</keyword>
<organism evidence="4 5">
    <name type="scientific">Natronincola ferrireducens</name>
    <dbReference type="NCBI Taxonomy" id="393762"/>
    <lineage>
        <taxon>Bacteria</taxon>
        <taxon>Bacillati</taxon>
        <taxon>Bacillota</taxon>
        <taxon>Clostridia</taxon>
        <taxon>Peptostreptococcales</taxon>
        <taxon>Natronincolaceae</taxon>
        <taxon>Natronincola</taxon>
    </lineage>
</organism>
<dbReference type="InterPro" id="IPR027304">
    <property type="entry name" value="Trigger_fact/SurA_dom_sf"/>
</dbReference>
<dbReference type="PANTHER" id="PTHR47245">
    <property type="entry name" value="PEPTIDYLPROLYL ISOMERASE"/>
    <property type="match status" value="1"/>
</dbReference>
<dbReference type="Gene3D" id="3.10.50.40">
    <property type="match status" value="1"/>
</dbReference>
<dbReference type="SUPFAM" id="SSF109998">
    <property type="entry name" value="Triger factor/SurA peptide-binding domain-like"/>
    <property type="match status" value="1"/>
</dbReference>
<name>A0A1G8WYP2_9FIRM</name>
<keyword evidence="2" id="KW-0732">Signal</keyword>
<dbReference type="PROSITE" id="PS51257">
    <property type="entry name" value="PROKAR_LIPOPROTEIN"/>
    <property type="match status" value="1"/>
</dbReference>
<keyword evidence="1" id="KW-0697">Rotamase</keyword>
<dbReference type="InterPro" id="IPR000297">
    <property type="entry name" value="PPIase_PpiC"/>
</dbReference>
<evidence type="ECO:0000256" key="1">
    <source>
        <dbReference type="PROSITE-ProRule" id="PRU00278"/>
    </source>
</evidence>
<keyword evidence="1" id="KW-0413">Isomerase</keyword>
<dbReference type="Pfam" id="PF13623">
    <property type="entry name" value="SurA_N_2"/>
    <property type="match status" value="1"/>
</dbReference>
<dbReference type="EMBL" id="FNFP01000001">
    <property type="protein sequence ID" value="SDJ83324.1"/>
    <property type="molecule type" value="Genomic_DNA"/>
</dbReference>
<dbReference type="PANTHER" id="PTHR47245:SF2">
    <property type="entry name" value="PEPTIDYL-PROLYL CIS-TRANS ISOMERASE HP_0175-RELATED"/>
    <property type="match status" value="1"/>
</dbReference>
<dbReference type="AlphaFoldDB" id="A0A1G8WYP2"/>
<proteinExistence type="predicted"/>
<dbReference type="GO" id="GO:0003755">
    <property type="term" value="F:peptidyl-prolyl cis-trans isomerase activity"/>
    <property type="evidence" value="ECO:0007669"/>
    <property type="project" value="UniProtKB-KW"/>
</dbReference>
<gene>
    <name evidence="4" type="ORF">SAMN05660472_00069</name>
</gene>
<feature type="chain" id="PRO_5039345045" evidence="2">
    <location>
        <begin position="26"/>
        <end position="322"/>
    </location>
</feature>
<dbReference type="OrthoDB" id="14196at2"/>
<evidence type="ECO:0000256" key="2">
    <source>
        <dbReference type="SAM" id="SignalP"/>
    </source>
</evidence>
<feature type="signal peptide" evidence="2">
    <location>
        <begin position="1"/>
        <end position="25"/>
    </location>
</feature>
<sequence>MSGRKTRKKLILVAMLLIAALLFTACSSPQKISEDAVAVVNGTNIPMEEFEKLLALQRIEYEMMYGPDILTQDLGTGMTLLDTIKKGVLENLVKSEILLQEAMKNNITVEDEDIEEAYNSYVEHMEGNEDLKVFTEENNIDEAFVRKEMKKNLIIHRYRDFYFENLEIDEAAAEAYYGDNPLEFVSKVSAKHILVLAATEDAEGKAEELLSKINNEEEFSALFEQYVEAAAGDEIIAEELGYFGRQQMVPEFEAAAFSLNPGEISDIVQTSFGYHIILVEDKETYSFEEMKDYIIQFLKQKDFEIHIGELEEKSNITKREEL</sequence>
<dbReference type="InterPro" id="IPR050245">
    <property type="entry name" value="PrsA_foldase"/>
</dbReference>
<evidence type="ECO:0000313" key="5">
    <source>
        <dbReference type="Proteomes" id="UP000198718"/>
    </source>
</evidence>
<dbReference type="InterPro" id="IPR046357">
    <property type="entry name" value="PPIase_dom_sf"/>
</dbReference>
<dbReference type="Pfam" id="PF13616">
    <property type="entry name" value="Rotamase_3"/>
    <property type="match status" value="1"/>
</dbReference>
<dbReference type="RefSeq" id="WP_090548674.1">
    <property type="nucleotide sequence ID" value="NZ_FNFP01000001.1"/>
</dbReference>
<feature type="domain" description="PpiC" evidence="3">
    <location>
        <begin position="185"/>
        <end position="281"/>
    </location>
</feature>
<evidence type="ECO:0000313" key="4">
    <source>
        <dbReference type="EMBL" id="SDJ83324.1"/>
    </source>
</evidence>
<protein>
    <submittedName>
        <fullName evidence="4">Foldase protein PrsA</fullName>
    </submittedName>
</protein>
<dbReference type="PROSITE" id="PS50198">
    <property type="entry name" value="PPIC_PPIASE_2"/>
    <property type="match status" value="1"/>
</dbReference>
<accession>A0A1G8WYP2</accession>
<evidence type="ECO:0000259" key="3">
    <source>
        <dbReference type="PROSITE" id="PS50198"/>
    </source>
</evidence>
<dbReference type="STRING" id="393762.SAMN05660472_00069"/>
<dbReference type="SUPFAM" id="SSF54534">
    <property type="entry name" value="FKBP-like"/>
    <property type="match status" value="1"/>
</dbReference>